<protein>
    <submittedName>
        <fullName evidence="6">Pyridoxal phosphate-dependent transferase</fullName>
    </submittedName>
</protein>
<dbReference type="Pfam" id="PF00155">
    <property type="entry name" value="Aminotran_1_2"/>
    <property type="match status" value="1"/>
</dbReference>
<accession>A0ABR4KHC4</accession>
<organism evidence="6 7">
    <name type="scientific">Aspergillus pseudodeflectus</name>
    <dbReference type="NCBI Taxonomy" id="176178"/>
    <lineage>
        <taxon>Eukaryota</taxon>
        <taxon>Fungi</taxon>
        <taxon>Dikarya</taxon>
        <taxon>Ascomycota</taxon>
        <taxon>Pezizomycotina</taxon>
        <taxon>Eurotiomycetes</taxon>
        <taxon>Eurotiomycetidae</taxon>
        <taxon>Eurotiales</taxon>
        <taxon>Aspergillaceae</taxon>
        <taxon>Aspergillus</taxon>
        <taxon>Aspergillus subgen. Nidulantes</taxon>
    </lineage>
</organism>
<dbReference type="PANTHER" id="PTHR13693">
    <property type="entry name" value="CLASS II AMINOTRANSFERASE/8-AMINO-7-OXONONANOATE SYNTHASE"/>
    <property type="match status" value="1"/>
</dbReference>
<comment type="cofactor">
    <cofactor evidence="1">
        <name>pyridoxal 5'-phosphate</name>
        <dbReference type="ChEBI" id="CHEBI:597326"/>
    </cofactor>
</comment>
<proteinExistence type="inferred from homology"/>
<dbReference type="Proteomes" id="UP001610444">
    <property type="component" value="Unassembled WGS sequence"/>
</dbReference>
<dbReference type="InterPro" id="IPR004839">
    <property type="entry name" value="Aminotransferase_I/II_large"/>
</dbReference>
<sequence>MTSQGGLTRCEEQAVANPIQYLFCFLFEQRIQDALGARRREKTLLTPPTPAPPDTIDFASNDILSLSSSGALTKAFLRELAQNPDFAIASPGGRVGGGPSAYLTQHEEHIAAVHGAESATYFTSGYDANVAVWTALPAPGDVIVHDAAVHASTYDGMRASRAARSARIAFAHNDCDSFRESLEAAKARFPEIAAGRRLVLVAVESFYSIAGDVVPIHRLLLTVGEVLPRGNFVFVIDEAHSNGLLGPGGAGFVSFWGLEAEMAVRVHTFGKAPGVTGAAVLASKNVKAMLLSSARNLIFSTGPTFPVLAALKASYGLITSQEGDRRRESLQRNIAHFYRHLDAHPQWSEAHRSGTLRVPLLRDWEIRPFQTPIVTLYTQDGASTSLAGALGGQKYRVQQGGYPFVARGSEGIRVMIHAGNTEGEVEGLVEAIMQWFAGCLKAADGSSRGCKL</sequence>
<evidence type="ECO:0000256" key="4">
    <source>
        <dbReference type="ARBA" id="ARBA00022898"/>
    </source>
</evidence>
<dbReference type="EMBL" id="JBFXLR010000018">
    <property type="protein sequence ID" value="KAL2851447.1"/>
    <property type="molecule type" value="Genomic_DNA"/>
</dbReference>
<feature type="domain" description="Aminotransferase class I/classII large" evidence="5">
    <location>
        <begin position="54"/>
        <end position="432"/>
    </location>
</feature>
<dbReference type="GO" id="GO:0016740">
    <property type="term" value="F:transferase activity"/>
    <property type="evidence" value="ECO:0007669"/>
    <property type="project" value="UniProtKB-KW"/>
</dbReference>
<dbReference type="InterPro" id="IPR015421">
    <property type="entry name" value="PyrdxlP-dep_Trfase_major"/>
</dbReference>
<evidence type="ECO:0000259" key="5">
    <source>
        <dbReference type="Pfam" id="PF00155"/>
    </source>
</evidence>
<keyword evidence="3 6" id="KW-0808">Transferase</keyword>
<dbReference type="InterPro" id="IPR050087">
    <property type="entry name" value="AON_synthase_class-II"/>
</dbReference>
<keyword evidence="7" id="KW-1185">Reference proteome</keyword>
<dbReference type="InterPro" id="IPR015424">
    <property type="entry name" value="PyrdxlP-dep_Trfase"/>
</dbReference>
<reference evidence="6 7" key="1">
    <citation type="submission" date="2024-07" db="EMBL/GenBank/DDBJ databases">
        <title>Section-level genome sequencing and comparative genomics of Aspergillus sections Usti and Cavernicolus.</title>
        <authorList>
            <consortium name="Lawrence Berkeley National Laboratory"/>
            <person name="Nybo J.L."/>
            <person name="Vesth T.C."/>
            <person name="Theobald S."/>
            <person name="Frisvad J.C."/>
            <person name="Larsen T.O."/>
            <person name="Kjaerboelling I."/>
            <person name="Rothschild-Mancinelli K."/>
            <person name="Lyhne E.K."/>
            <person name="Kogle M.E."/>
            <person name="Barry K."/>
            <person name="Clum A."/>
            <person name="Na H."/>
            <person name="Ledsgaard L."/>
            <person name="Lin J."/>
            <person name="Lipzen A."/>
            <person name="Kuo A."/>
            <person name="Riley R."/>
            <person name="Mondo S."/>
            <person name="LaButti K."/>
            <person name="Haridas S."/>
            <person name="Pangalinan J."/>
            <person name="Salamov A.A."/>
            <person name="Simmons B.A."/>
            <person name="Magnuson J.K."/>
            <person name="Chen J."/>
            <person name="Drula E."/>
            <person name="Henrissat B."/>
            <person name="Wiebenga A."/>
            <person name="Lubbers R.J."/>
            <person name="Gomes A.C."/>
            <person name="Macurrencykelacurrency M.R."/>
            <person name="Stajich J."/>
            <person name="Grigoriev I.V."/>
            <person name="Mortensen U.H."/>
            <person name="De vries R.P."/>
            <person name="Baker S.E."/>
            <person name="Andersen M.R."/>
        </authorList>
    </citation>
    <scope>NUCLEOTIDE SEQUENCE [LARGE SCALE GENOMIC DNA]</scope>
    <source>
        <strain evidence="6 7">CBS 756.74</strain>
    </source>
</reference>
<dbReference type="Gene3D" id="3.90.1150.10">
    <property type="entry name" value="Aspartate Aminotransferase, domain 1"/>
    <property type="match status" value="1"/>
</dbReference>
<dbReference type="InterPro" id="IPR015422">
    <property type="entry name" value="PyrdxlP-dep_Trfase_small"/>
</dbReference>
<dbReference type="RefSeq" id="XP_070899888.1">
    <property type="nucleotide sequence ID" value="XM_071045488.1"/>
</dbReference>
<gene>
    <name evidence="6" type="ORF">BJX68DRAFT_266354</name>
</gene>
<evidence type="ECO:0000256" key="2">
    <source>
        <dbReference type="ARBA" id="ARBA00010008"/>
    </source>
</evidence>
<evidence type="ECO:0000313" key="6">
    <source>
        <dbReference type="EMBL" id="KAL2851447.1"/>
    </source>
</evidence>
<dbReference type="PANTHER" id="PTHR13693:SF77">
    <property type="entry name" value="8-AMINO-7-OXONONANOATE SYNTHASE"/>
    <property type="match status" value="1"/>
</dbReference>
<comment type="similarity">
    <text evidence="2">Belongs to the class-II pyridoxal-phosphate-dependent aminotransferase family. BioF subfamily.</text>
</comment>
<comment type="caution">
    <text evidence="6">The sequence shown here is derived from an EMBL/GenBank/DDBJ whole genome shotgun (WGS) entry which is preliminary data.</text>
</comment>
<keyword evidence="4" id="KW-0663">Pyridoxal phosphate</keyword>
<name>A0ABR4KHC4_9EURO</name>
<dbReference type="GeneID" id="98160652"/>
<dbReference type="Gene3D" id="3.40.640.10">
    <property type="entry name" value="Type I PLP-dependent aspartate aminotransferase-like (Major domain)"/>
    <property type="match status" value="1"/>
</dbReference>
<dbReference type="SUPFAM" id="SSF53383">
    <property type="entry name" value="PLP-dependent transferases"/>
    <property type="match status" value="1"/>
</dbReference>
<evidence type="ECO:0000256" key="1">
    <source>
        <dbReference type="ARBA" id="ARBA00001933"/>
    </source>
</evidence>
<evidence type="ECO:0000256" key="3">
    <source>
        <dbReference type="ARBA" id="ARBA00022679"/>
    </source>
</evidence>
<evidence type="ECO:0000313" key="7">
    <source>
        <dbReference type="Proteomes" id="UP001610444"/>
    </source>
</evidence>